<evidence type="ECO:0000313" key="5">
    <source>
        <dbReference type="EMBL" id="TCC41996.1"/>
    </source>
</evidence>
<name>A0A4R0JBN7_9ACTN</name>
<reference evidence="5 6" key="1">
    <citation type="submission" date="2019-02" db="EMBL/GenBank/DDBJ databases">
        <title>Kribbella capetownensis sp. nov. and Kribbella speibonae sp. nov., isolated from soil.</title>
        <authorList>
            <person name="Curtis S.M."/>
            <person name="Norton I."/>
            <person name="Everest G.J."/>
            <person name="Meyers P.R."/>
        </authorList>
    </citation>
    <scope>NUCLEOTIDE SEQUENCE [LARGE SCALE GENOMIC DNA]</scope>
    <source>
        <strain evidence="5 6">YM55</strain>
    </source>
</reference>
<dbReference type="RefSeq" id="WP_131496067.1">
    <property type="nucleotide sequence ID" value="NZ_SJKC01000001.1"/>
</dbReference>
<dbReference type="InterPro" id="IPR003679">
    <property type="entry name" value="Amioglycoside_AcTrfase"/>
</dbReference>
<accession>A0A4R0JBN7</accession>
<dbReference type="InterPro" id="IPR028345">
    <property type="entry name" value="Antibiotic_NAT-like"/>
</dbReference>
<comment type="caution">
    <text evidence="5">The sequence shown here is derived from an EMBL/GenBank/DDBJ whole genome shotgun (WGS) entry which is preliminary data.</text>
</comment>
<dbReference type="SUPFAM" id="SSF110710">
    <property type="entry name" value="TTHA0583/YokD-like"/>
    <property type="match status" value="1"/>
</dbReference>
<comment type="catalytic activity">
    <reaction evidence="4">
        <text>a 2-deoxystreptamine antibiotic + acetyl-CoA = an N(3)-acetyl-2-deoxystreptamine antibiotic + CoA + H(+)</text>
        <dbReference type="Rhea" id="RHEA:12665"/>
        <dbReference type="ChEBI" id="CHEBI:15378"/>
        <dbReference type="ChEBI" id="CHEBI:57287"/>
        <dbReference type="ChEBI" id="CHEBI:57288"/>
        <dbReference type="ChEBI" id="CHEBI:57921"/>
        <dbReference type="ChEBI" id="CHEBI:77452"/>
        <dbReference type="EC" id="2.3.1.81"/>
    </reaction>
</comment>
<evidence type="ECO:0000256" key="2">
    <source>
        <dbReference type="ARBA" id="ARBA00022679"/>
    </source>
</evidence>
<dbReference type="Pfam" id="PF02522">
    <property type="entry name" value="Antibiotic_NAT"/>
    <property type="match status" value="1"/>
</dbReference>
<keyword evidence="4" id="KW-0046">Antibiotic resistance</keyword>
<evidence type="ECO:0000256" key="3">
    <source>
        <dbReference type="ARBA" id="ARBA00023315"/>
    </source>
</evidence>
<comment type="similarity">
    <text evidence="1 4">Belongs to the antibiotic N-acetyltransferase family.</text>
</comment>
<dbReference type="GO" id="GO:0046677">
    <property type="term" value="P:response to antibiotic"/>
    <property type="evidence" value="ECO:0007669"/>
    <property type="project" value="UniProtKB-KW"/>
</dbReference>
<keyword evidence="2 4" id="KW-0808">Transferase</keyword>
<evidence type="ECO:0000313" key="6">
    <source>
        <dbReference type="Proteomes" id="UP000294225"/>
    </source>
</evidence>
<dbReference type="EMBL" id="SJKC01000001">
    <property type="protein sequence ID" value="TCC41996.1"/>
    <property type="molecule type" value="Genomic_DNA"/>
</dbReference>
<sequence length="280" mass="30102">MCAAEVVTAGDLADGLRKLGLGRGSEVIVHSSLSSFGYVDGGAEAVCSALTEVCGTVLMPAGTWDLTGIPAPPGLVRPHNDYWNADSWADFDERLSQATSFRAELPVDRWLGTVAETFRLTCSPFRTEHPLFSYQAAGPAAERLLAAQRPDWPLGPIEALDGDVLLLGVTHTSNTTIHLAEQHLGRSRFYRYARSADGLWVELPNVPGASHHFDAIEPVLRSATKEIQIGNARIRRIPKQAVLAATRQLIEADPAALLCTTDPTCRCAAALQQRLAALAA</sequence>
<evidence type="ECO:0000256" key="4">
    <source>
        <dbReference type="RuleBase" id="RU365031"/>
    </source>
</evidence>
<dbReference type="EC" id="2.3.1.-" evidence="4"/>
<dbReference type="PANTHER" id="PTHR11104">
    <property type="entry name" value="AMINOGLYCOSIDE N3-ACETYLTRANSFERASE"/>
    <property type="match status" value="1"/>
</dbReference>
<evidence type="ECO:0000256" key="1">
    <source>
        <dbReference type="ARBA" id="ARBA00006383"/>
    </source>
</evidence>
<gene>
    <name evidence="5" type="ORF">E0H92_10280</name>
</gene>
<keyword evidence="3 4" id="KW-0012">Acyltransferase</keyword>
<dbReference type="Proteomes" id="UP000294225">
    <property type="component" value="Unassembled WGS sequence"/>
</dbReference>
<proteinExistence type="inferred from homology"/>
<dbReference type="PANTHER" id="PTHR11104:SF0">
    <property type="entry name" value="SPBETA PROPHAGE-DERIVED AMINOGLYCOSIDE N(3')-ACETYLTRANSFERASE-LIKE PROTEIN YOKD"/>
    <property type="match status" value="1"/>
</dbReference>
<protein>
    <recommendedName>
        <fullName evidence="4">Aminoglycoside N(3)-acetyltransferase</fullName>
        <ecNumber evidence="4">2.3.1.-</ecNumber>
    </recommendedName>
</protein>
<organism evidence="5 6">
    <name type="scientific">Kribbella speibonae</name>
    <dbReference type="NCBI Taxonomy" id="1572660"/>
    <lineage>
        <taxon>Bacteria</taxon>
        <taxon>Bacillati</taxon>
        <taxon>Actinomycetota</taxon>
        <taxon>Actinomycetes</taxon>
        <taxon>Propionibacteriales</taxon>
        <taxon>Kribbellaceae</taxon>
        <taxon>Kribbella</taxon>
    </lineage>
</organism>
<dbReference type="GO" id="GO:0046353">
    <property type="term" value="F:aminoglycoside 3-N-acetyltransferase activity"/>
    <property type="evidence" value="ECO:0007669"/>
    <property type="project" value="UniProtKB-EC"/>
</dbReference>
<dbReference type="AlphaFoldDB" id="A0A4R0JBN7"/>